<evidence type="ECO:0000256" key="1">
    <source>
        <dbReference type="SAM" id="MobiDB-lite"/>
    </source>
</evidence>
<feature type="compositionally biased region" description="Acidic residues" evidence="1">
    <location>
        <begin position="95"/>
        <end position="107"/>
    </location>
</feature>
<organism evidence="2 3">
    <name type="scientific">Moniliophthora roreri</name>
    <name type="common">Frosty pod rot fungus</name>
    <name type="synonym">Monilia roreri</name>
    <dbReference type="NCBI Taxonomy" id="221103"/>
    <lineage>
        <taxon>Eukaryota</taxon>
        <taxon>Fungi</taxon>
        <taxon>Dikarya</taxon>
        <taxon>Basidiomycota</taxon>
        <taxon>Agaricomycotina</taxon>
        <taxon>Agaricomycetes</taxon>
        <taxon>Agaricomycetidae</taxon>
        <taxon>Agaricales</taxon>
        <taxon>Marasmiineae</taxon>
        <taxon>Marasmiaceae</taxon>
        <taxon>Moniliophthora</taxon>
    </lineage>
</organism>
<feature type="region of interest" description="Disordered" evidence="1">
    <location>
        <begin position="186"/>
        <end position="219"/>
    </location>
</feature>
<feature type="compositionally biased region" description="Acidic residues" evidence="1">
    <location>
        <begin position="115"/>
        <end position="152"/>
    </location>
</feature>
<feature type="region of interest" description="Disordered" evidence="1">
    <location>
        <begin position="258"/>
        <end position="291"/>
    </location>
</feature>
<dbReference type="AlphaFoldDB" id="A0A0W0FQ31"/>
<dbReference type="EMBL" id="LATX01001758">
    <property type="protein sequence ID" value="KTB38494.1"/>
    <property type="molecule type" value="Genomic_DNA"/>
</dbReference>
<name>A0A0W0FQ31_MONRR</name>
<dbReference type="eggNOG" id="ENOG502SNXG">
    <property type="taxonomic scope" value="Eukaryota"/>
</dbReference>
<reference evidence="2 3" key="1">
    <citation type="submission" date="2015-12" db="EMBL/GenBank/DDBJ databases">
        <title>Draft genome sequence of Moniliophthora roreri, the causal agent of frosty pod rot of cacao.</title>
        <authorList>
            <person name="Aime M.C."/>
            <person name="Diaz-Valderrama J.R."/>
            <person name="Kijpornyongpan T."/>
            <person name="Phillips-Mora W."/>
        </authorList>
    </citation>
    <scope>NUCLEOTIDE SEQUENCE [LARGE SCALE GENOMIC DNA]</scope>
    <source>
        <strain evidence="2 3">MCA 2952</strain>
    </source>
</reference>
<feature type="region of interest" description="Disordered" evidence="1">
    <location>
        <begin position="1"/>
        <end position="174"/>
    </location>
</feature>
<feature type="compositionally biased region" description="Basic residues" evidence="1">
    <location>
        <begin position="204"/>
        <end position="214"/>
    </location>
</feature>
<feature type="compositionally biased region" description="Basic and acidic residues" evidence="1">
    <location>
        <begin position="26"/>
        <end position="61"/>
    </location>
</feature>
<evidence type="ECO:0000313" key="2">
    <source>
        <dbReference type="EMBL" id="KTB38494.1"/>
    </source>
</evidence>
<accession>A0A0W0FQ31</accession>
<proteinExistence type="predicted"/>
<dbReference type="Proteomes" id="UP000054988">
    <property type="component" value="Unassembled WGS sequence"/>
</dbReference>
<sequence>MAPPIHTELSSSDEDDAPEIFTLSQSKKDIKKHDDAIRELETAEREKKRAKNRERDRKLKEQAANSQKRRRKDEEEDEEVNSAEARMLRAMEQAKDEEDEDSEEEMGMDSRGGEDESEEDEIEEDEEDSEEDDEDDEAQDEQMADADDESSDGSEFGGIELDEPPLTSTTKAKHLPDHIFTLAAAAAPVKKLPQPKPKEVKPQKQSKRRKRSGKGPKEVVIGSRSIKALASADPFPVVSSTMAPSAKVRKFLDRGLSLKGNKSKTRGWERRPVNIGSMRRQGPAANFVRNP</sequence>
<comment type="caution">
    <text evidence="2">The sequence shown here is derived from an EMBL/GenBank/DDBJ whole genome shotgun (WGS) entry which is preliminary data.</text>
</comment>
<evidence type="ECO:0000313" key="3">
    <source>
        <dbReference type="Proteomes" id="UP000054988"/>
    </source>
</evidence>
<gene>
    <name evidence="2" type="ORF">WG66_8939</name>
</gene>
<protein>
    <submittedName>
        <fullName evidence="2">Uncharacterized protein</fullName>
    </submittedName>
</protein>